<dbReference type="Gene3D" id="3.80.10.10">
    <property type="entry name" value="Ribonuclease Inhibitor"/>
    <property type="match status" value="1"/>
</dbReference>
<name>A0A369IYF4_HYPMA</name>
<reference evidence="1" key="1">
    <citation type="submission" date="2018-04" db="EMBL/GenBank/DDBJ databases">
        <title>Whole genome sequencing of Hypsizygus marmoreus.</title>
        <authorList>
            <person name="Choi I.-G."/>
            <person name="Min B."/>
            <person name="Kim J.-G."/>
            <person name="Kim S."/>
            <person name="Oh Y.-L."/>
            <person name="Kong W.-S."/>
            <person name="Park H."/>
            <person name="Jeong J."/>
            <person name="Song E.-S."/>
        </authorList>
    </citation>
    <scope>NUCLEOTIDE SEQUENCE [LARGE SCALE GENOMIC DNA]</scope>
    <source>
        <strain evidence="1">51987-8</strain>
    </source>
</reference>
<evidence type="ECO:0000313" key="1">
    <source>
        <dbReference type="EMBL" id="RDB14801.1"/>
    </source>
</evidence>
<comment type="caution">
    <text evidence="1">The sequence shown here is derived from an EMBL/GenBank/DDBJ whole genome shotgun (WGS) entry which is preliminary data.</text>
</comment>
<dbReference type="InParanoid" id="A0A369IYF4"/>
<dbReference type="AlphaFoldDB" id="A0A369IYF4"/>
<keyword evidence="2" id="KW-1185">Reference proteome</keyword>
<dbReference type="SUPFAM" id="SSF52047">
    <property type="entry name" value="RNI-like"/>
    <property type="match status" value="1"/>
</dbReference>
<gene>
    <name evidence="1" type="ORF">Hypma_016475</name>
</gene>
<accession>A0A369IYF4</accession>
<proteinExistence type="predicted"/>
<sequence length="521" mass="58213">MHRCFLVPEIVDLICYQIQNGDGSPSEWLEALARLARTCQAVHEPALNYLWRELRSLMPLVKCMPADLLKVTQGRFPRVELVRPIVPSDWPRFKENARRVRTFGLGYGVGELTMETYQALSMAAGGQALLPNIQELVWNFSAASFPYIHLLTGSNITTFSLSNPALIPYISTMSLLTSMNTRYPGLTHLSLTDFREEVEVAAISSAVCGWNHFRYLKVGALSNDALVHIAALPSLSHLHLQYRAVDRSHIKYPLSRNSCAFPAVRTMIISSPDFSFCTDLLRSMSPGSSLKNINFSTTKFVPSTSMEWTNVIQALHDICDHSALEHLSLRDNEEDLDQFEDQYPNVVGPKHLKPLLAFSRLTSISLRANGGFDLDDPMVNDMAVAWPRLTNLRVSSDFAPSPRATISALTSLAQHCPRIMTLTMAFNAEPASIPTPTSSPRVSNTQLKSLNVENSPISHAPSVAAFLSDIFPKIATVFVNENDNIDEETELEKAWGEVQNLLWVFASVRDHETSRRLRMLQ</sequence>
<dbReference type="OrthoDB" id="3543113at2759"/>
<evidence type="ECO:0000313" key="2">
    <source>
        <dbReference type="Proteomes" id="UP000076154"/>
    </source>
</evidence>
<dbReference type="Proteomes" id="UP000076154">
    <property type="component" value="Unassembled WGS sequence"/>
</dbReference>
<dbReference type="EMBL" id="LUEZ02000096">
    <property type="protein sequence ID" value="RDB14801.1"/>
    <property type="molecule type" value="Genomic_DNA"/>
</dbReference>
<evidence type="ECO:0008006" key="3">
    <source>
        <dbReference type="Google" id="ProtNLM"/>
    </source>
</evidence>
<dbReference type="STRING" id="39966.A0A369IYF4"/>
<protein>
    <recommendedName>
        <fullName evidence="3">F-box domain-containing protein</fullName>
    </recommendedName>
</protein>
<organism evidence="1 2">
    <name type="scientific">Hypsizygus marmoreus</name>
    <name type="common">White beech mushroom</name>
    <name type="synonym">Agaricus marmoreus</name>
    <dbReference type="NCBI Taxonomy" id="39966"/>
    <lineage>
        <taxon>Eukaryota</taxon>
        <taxon>Fungi</taxon>
        <taxon>Dikarya</taxon>
        <taxon>Basidiomycota</taxon>
        <taxon>Agaricomycotina</taxon>
        <taxon>Agaricomycetes</taxon>
        <taxon>Agaricomycetidae</taxon>
        <taxon>Agaricales</taxon>
        <taxon>Tricholomatineae</taxon>
        <taxon>Lyophyllaceae</taxon>
        <taxon>Hypsizygus</taxon>
    </lineage>
</organism>
<dbReference type="InterPro" id="IPR032675">
    <property type="entry name" value="LRR_dom_sf"/>
</dbReference>